<organism evidence="1">
    <name type="scientific">marine sediment metagenome</name>
    <dbReference type="NCBI Taxonomy" id="412755"/>
    <lineage>
        <taxon>unclassified sequences</taxon>
        <taxon>metagenomes</taxon>
        <taxon>ecological metagenomes</taxon>
    </lineage>
</organism>
<proteinExistence type="predicted"/>
<reference evidence="1" key="1">
    <citation type="journal article" date="2014" name="Front. Microbiol.">
        <title>High frequency of phylogenetically diverse reductive dehalogenase-homologous genes in deep subseafloor sedimentary metagenomes.</title>
        <authorList>
            <person name="Kawai M."/>
            <person name="Futagami T."/>
            <person name="Toyoda A."/>
            <person name="Takaki Y."/>
            <person name="Nishi S."/>
            <person name="Hori S."/>
            <person name="Arai W."/>
            <person name="Tsubouchi T."/>
            <person name="Morono Y."/>
            <person name="Uchiyama I."/>
            <person name="Ito T."/>
            <person name="Fujiyama A."/>
            <person name="Inagaki F."/>
            <person name="Takami H."/>
        </authorList>
    </citation>
    <scope>NUCLEOTIDE SEQUENCE</scope>
    <source>
        <strain evidence="1">Expedition CK06-06</strain>
    </source>
</reference>
<protein>
    <submittedName>
        <fullName evidence="1">Uncharacterized protein</fullName>
    </submittedName>
</protein>
<dbReference type="AlphaFoldDB" id="X0RGV7"/>
<name>X0RGV7_9ZZZZ</name>
<sequence>MRPALLGEFWHECARCGRDYPESHLRKNDAGRWICDECWDENENEEG</sequence>
<dbReference type="SUPFAM" id="SSF57863">
    <property type="entry name" value="ArfGap/RecO-like zinc finger"/>
    <property type="match status" value="1"/>
</dbReference>
<comment type="caution">
    <text evidence="1">The sequence shown here is derived from an EMBL/GenBank/DDBJ whole genome shotgun (WGS) entry which is preliminary data.</text>
</comment>
<dbReference type="InterPro" id="IPR037278">
    <property type="entry name" value="ARFGAP/RecO"/>
</dbReference>
<accession>X0RGV7</accession>
<evidence type="ECO:0000313" key="1">
    <source>
        <dbReference type="EMBL" id="GAF68099.1"/>
    </source>
</evidence>
<gene>
    <name evidence="1" type="ORF">S01H1_09898</name>
</gene>
<dbReference type="EMBL" id="BARS01005055">
    <property type="protein sequence ID" value="GAF68099.1"/>
    <property type="molecule type" value="Genomic_DNA"/>
</dbReference>